<proteinExistence type="predicted"/>
<accession>A0A7W5AQW5</accession>
<organism evidence="2 3">
    <name type="scientific">Actinoplanes campanulatus</name>
    <dbReference type="NCBI Taxonomy" id="113559"/>
    <lineage>
        <taxon>Bacteria</taxon>
        <taxon>Bacillati</taxon>
        <taxon>Actinomycetota</taxon>
        <taxon>Actinomycetes</taxon>
        <taxon>Micromonosporales</taxon>
        <taxon>Micromonosporaceae</taxon>
        <taxon>Actinoplanes</taxon>
    </lineage>
</organism>
<reference evidence="2 3" key="1">
    <citation type="submission" date="2020-08" db="EMBL/GenBank/DDBJ databases">
        <title>Genomic Encyclopedia of Type Strains, Phase III (KMG-III): the genomes of soil and plant-associated and newly described type strains.</title>
        <authorList>
            <person name="Whitman W."/>
        </authorList>
    </citation>
    <scope>NUCLEOTIDE SEQUENCE [LARGE SCALE GENOMIC DNA]</scope>
    <source>
        <strain evidence="2 3">CECT 3287</strain>
    </source>
</reference>
<protein>
    <submittedName>
        <fullName evidence="2">Uncharacterized protein</fullName>
    </submittedName>
</protein>
<keyword evidence="3" id="KW-1185">Reference proteome</keyword>
<dbReference type="EMBL" id="JACHXF010000024">
    <property type="protein sequence ID" value="MBB3100274.1"/>
    <property type="molecule type" value="Genomic_DNA"/>
</dbReference>
<sequence>MSVNAVEFRGADHRPAQDDAPKQETDRSAEAMQRLRQPFDLDLGAGEPATSR</sequence>
<dbReference type="Proteomes" id="UP000590749">
    <property type="component" value="Unassembled WGS sequence"/>
</dbReference>
<evidence type="ECO:0000256" key="1">
    <source>
        <dbReference type="SAM" id="MobiDB-lite"/>
    </source>
</evidence>
<evidence type="ECO:0000313" key="3">
    <source>
        <dbReference type="Proteomes" id="UP000590749"/>
    </source>
</evidence>
<evidence type="ECO:0000313" key="2">
    <source>
        <dbReference type="EMBL" id="MBB3100274.1"/>
    </source>
</evidence>
<feature type="compositionally biased region" description="Basic and acidic residues" evidence="1">
    <location>
        <begin position="9"/>
        <end position="29"/>
    </location>
</feature>
<gene>
    <name evidence="2" type="ORF">FHR83_007996</name>
</gene>
<dbReference type="AlphaFoldDB" id="A0A7W5AQW5"/>
<dbReference type="RefSeq" id="WP_183226332.1">
    <property type="nucleotide sequence ID" value="NZ_BMPW01000025.1"/>
</dbReference>
<name>A0A7W5AQW5_9ACTN</name>
<feature type="region of interest" description="Disordered" evidence="1">
    <location>
        <begin position="1"/>
        <end position="52"/>
    </location>
</feature>
<comment type="caution">
    <text evidence="2">The sequence shown here is derived from an EMBL/GenBank/DDBJ whole genome shotgun (WGS) entry which is preliminary data.</text>
</comment>